<gene>
    <name evidence="1" type="ordered locus">MHF_1312</name>
</gene>
<sequence length="208" mass="23073">MSIPLKFLAGAAGVGTVSTGAYFAISHDKGTNIKDRLEASGYSILNLDKGDSEKWEKIKEAYGKEDDEALRFNGVNKNDASTIVGIKTACSSLLASKSESLRDLEKARRWCVVPVTVSSRIGDNLALLSSQDSQDTSLWNAKLEEHKKEASKFTKIPNVWDDKANSDELKLTAFKKKCEEMSKLNTFDKDFESFVAYTKDWCTKPKKG</sequence>
<dbReference type="HOGENOM" id="CLU_098620_3_0_14"/>
<reference key="2">
    <citation type="submission" date="2011-05" db="EMBL/GenBank/DDBJ databases">
        <title>The Genome of Mycoplasma haemofelis Strain Ohio2, a pathogenic hemoplasma of the cat.</title>
        <authorList>
            <person name="Santos A.P."/>
            <person name="Guimaraes A.M.S."/>
            <person name="SanMiguel P.J."/>
            <person name="Martin S.W."/>
            <person name="Messick J.B."/>
        </authorList>
    </citation>
    <scope>NUCLEOTIDE SEQUENCE</scope>
    <source>
        <strain>Ohio2</strain>
    </source>
</reference>
<dbReference type="Proteomes" id="UP000007952">
    <property type="component" value="Chromosome"/>
</dbReference>
<dbReference type="EMBL" id="CP002808">
    <property type="protein sequence ID" value="AEG73548.1"/>
    <property type="molecule type" value="Genomic_DNA"/>
</dbReference>
<keyword evidence="1" id="KW-0449">Lipoprotein</keyword>
<dbReference type="STRING" id="859194.MHF_1312"/>
<evidence type="ECO:0000313" key="1">
    <source>
        <dbReference type="EMBL" id="AEG73548.1"/>
    </source>
</evidence>
<accession>F6FG50</accession>
<proteinExistence type="predicted"/>
<evidence type="ECO:0000313" key="2">
    <source>
        <dbReference type="Proteomes" id="UP000007952"/>
    </source>
</evidence>
<dbReference type="AlphaFoldDB" id="F6FG50"/>
<protein>
    <submittedName>
        <fullName evidence="1">Putative lipoprotein</fullName>
    </submittedName>
</protein>
<dbReference type="BioCyc" id="MHAE859194:G1GR7-1307-MONOMER"/>
<dbReference type="KEGG" id="mhf:MHF_1312"/>
<organism evidence="1 2">
    <name type="scientific">Mycoplasma haemofelis (strain Ohio2)</name>
    <dbReference type="NCBI Taxonomy" id="859194"/>
    <lineage>
        <taxon>Bacteria</taxon>
        <taxon>Bacillati</taxon>
        <taxon>Mycoplasmatota</taxon>
        <taxon>Mollicutes</taxon>
        <taxon>Mycoplasmataceae</taxon>
        <taxon>Mycoplasma</taxon>
    </lineage>
</organism>
<reference evidence="1 2" key="1">
    <citation type="journal article" date="2011" name="J. Bacteriol.">
        <title>Complete genome sequences of two hemotropic Mycoplasmas, Mycoplasma haemofelis strain Ohio2 and Mycoplasma suis strain Illinois.</title>
        <authorList>
            <person name="Messick J.B."/>
            <person name="Santos A.P."/>
            <person name="Guimaraes A.M."/>
        </authorList>
    </citation>
    <scope>NUCLEOTIDE SEQUENCE [LARGE SCALE GENOMIC DNA]</scope>
    <source>
        <strain evidence="1 2">Ohio2</strain>
    </source>
</reference>
<name>F6FG50_MYCHI</name>